<sequence length="205" mass="23273">MLQFRPPERFETDTLLLRAPESRDAQALFEEMLGDEETTRHMRMPRHRTSDETLAYIEAVRADWESGSAFRWVMEHKETGLLAGEIQMQAALPRVEVGFMISRPGPARRRRASLDALRKLLHWTIAQPPVFRLFAYCAVDGKAHSVMERLGFTLEGRLVNHECRPNLGLAAGDSYLYAMTRPVAAPPQADAAADWLARSIDWEPA</sequence>
<dbReference type="EMBL" id="CP139965">
    <property type="protein sequence ID" value="WQD79629.1"/>
    <property type="molecule type" value="Genomic_DNA"/>
</dbReference>
<dbReference type="PANTHER" id="PTHR43441:SF2">
    <property type="entry name" value="FAMILY ACETYLTRANSFERASE, PUTATIVE (AFU_ORTHOLOGUE AFUA_7G00850)-RELATED"/>
    <property type="match status" value="1"/>
</dbReference>
<organism evidence="2 3">
    <name type="scientific">Paraburkholderia kururiensis</name>
    <dbReference type="NCBI Taxonomy" id="984307"/>
    <lineage>
        <taxon>Bacteria</taxon>
        <taxon>Pseudomonadati</taxon>
        <taxon>Pseudomonadota</taxon>
        <taxon>Betaproteobacteria</taxon>
        <taxon>Burkholderiales</taxon>
        <taxon>Burkholderiaceae</taxon>
        <taxon>Paraburkholderia</taxon>
    </lineage>
</organism>
<proteinExistence type="predicted"/>
<protein>
    <submittedName>
        <fullName evidence="2">GNAT family N-acetyltransferase</fullName>
    </submittedName>
</protein>
<name>A0ABZ0WQF8_9BURK</name>
<evidence type="ECO:0000313" key="3">
    <source>
        <dbReference type="Proteomes" id="UP001325479"/>
    </source>
</evidence>
<dbReference type="Proteomes" id="UP001325479">
    <property type="component" value="Chromosome"/>
</dbReference>
<dbReference type="InterPro" id="IPR016181">
    <property type="entry name" value="Acyl_CoA_acyltransferase"/>
</dbReference>
<gene>
    <name evidence="2" type="ORF">U0042_08090</name>
</gene>
<accession>A0ABZ0WQF8</accession>
<feature type="domain" description="N-acetyltransferase" evidence="1">
    <location>
        <begin position="15"/>
        <end position="153"/>
    </location>
</feature>
<dbReference type="InterPro" id="IPR000182">
    <property type="entry name" value="GNAT_dom"/>
</dbReference>
<reference evidence="2 3" key="1">
    <citation type="submission" date="2023-12" db="EMBL/GenBank/DDBJ databases">
        <title>Genome sequencing and assembly of bacterial species from a model synthetic community.</title>
        <authorList>
            <person name="Hogle S.L."/>
        </authorList>
    </citation>
    <scope>NUCLEOTIDE SEQUENCE [LARGE SCALE GENOMIC DNA]</scope>
    <source>
        <strain evidence="2 3">HAMBI 2494</strain>
    </source>
</reference>
<evidence type="ECO:0000313" key="2">
    <source>
        <dbReference type="EMBL" id="WQD79629.1"/>
    </source>
</evidence>
<dbReference type="Pfam" id="PF13302">
    <property type="entry name" value="Acetyltransf_3"/>
    <property type="match status" value="1"/>
</dbReference>
<dbReference type="PANTHER" id="PTHR43441">
    <property type="entry name" value="RIBOSOMAL-PROTEIN-SERINE ACETYLTRANSFERASE"/>
    <property type="match status" value="1"/>
</dbReference>
<dbReference type="RefSeq" id="WP_114810503.1">
    <property type="nucleotide sequence ID" value="NZ_CP139965.1"/>
</dbReference>
<dbReference type="SUPFAM" id="SSF55729">
    <property type="entry name" value="Acyl-CoA N-acyltransferases (Nat)"/>
    <property type="match status" value="1"/>
</dbReference>
<dbReference type="Gene3D" id="3.40.630.30">
    <property type="match status" value="1"/>
</dbReference>
<keyword evidence="3" id="KW-1185">Reference proteome</keyword>
<evidence type="ECO:0000259" key="1">
    <source>
        <dbReference type="Pfam" id="PF13302"/>
    </source>
</evidence>
<dbReference type="InterPro" id="IPR051908">
    <property type="entry name" value="Ribosomal_N-acetyltransferase"/>
</dbReference>